<accession>A0A1B8AE59</accession>
<evidence type="ECO:0000259" key="2">
    <source>
        <dbReference type="PROSITE" id="PS50048"/>
    </source>
</evidence>
<gene>
    <name evidence="3" type="ORF">FPOA_10489</name>
</gene>
<dbReference type="SMART" id="SM00066">
    <property type="entry name" value="GAL4"/>
    <property type="match status" value="1"/>
</dbReference>
<dbReference type="GO" id="GO:0000981">
    <property type="term" value="F:DNA-binding transcription factor activity, RNA polymerase II-specific"/>
    <property type="evidence" value="ECO:0007669"/>
    <property type="project" value="InterPro"/>
</dbReference>
<dbReference type="EMBL" id="LYXU01000004">
    <property type="protein sequence ID" value="OBS18761.1"/>
    <property type="molecule type" value="Genomic_DNA"/>
</dbReference>
<comment type="caution">
    <text evidence="3">The sequence shown here is derived from an EMBL/GenBank/DDBJ whole genome shotgun (WGS) entry which is preliminary data.</text>
</comment>
<dbReference type="CDD" id="cd00067">
    <property type="entry name" value="GAL4"/>
    <property type="match status" value="1"/>
</dbReference>
<protein>
    <recommendedName>
        <fullName evidence="2">Zn(2)-C6 fungal-type domain-containing protein</fullName>
    </recommendedName>
</protein>
<dbReference type="OMA" id="VMACHIR"/>
<dbReference type="Gene3D" id="4.10.240.10">
    <property type="entry name" value="Zn(2)-C6 fungal-type DNA-binding domain"/>
    <property type="match status" value="1"/>
</dbReference>
<proteinExistence type="predicted"/>
<dbReference type="Pfam" id="PF00172">
    <property type="entry name" value="Zn_clus"/>
    <property type="match status" value="1"/>
</dbReference>
<dbReference type="InterPro" id="IPR036864">
    <property type="entry name" value="Zn2-C6_fun-type_DNA-bd_sf"/>
</dbReference>
<evidence type="ECO:0000313" key="3">
    <source>
        <dbReference type="EMBL" id="OBS18761.1"/>
    </source>
</evidence>
<sequence>MTDLRQACDRCHSKKLRCTKIPGSVVCARCVKAGVTCLFSPPARSLRHPDVVHMDWTVLSLDQPVAELQSTDLDHLIATPPTSNDANPTPSAPITVVSQLTDLMVAFDRMQNSPPASLTQHLTIRELDEVMKVCEINVGEFLEELLQSSQKLVHLYPQVLKQLEPPQDTTPCETPDCVHNSQLFSHSRLKVSIDQSLIHLLLACHIRLLGLFDNIVNHGRMCAHIAPMITPEREPRLDIPEIKIGSFVAPKISAASMVIAMVIELQTTLNTRAQDLHDVISSNVGHDARTAKIIDLQCESLKEHASKTCSDLHSFREHLQKLGVLG</sequence>
<dbReference type="GO" id="GO:0008270">
    <property type="term" value="F:zinc ion binding"/>
    <property type="evidence" value="ECO:0007669"/>
    <property type="project" value="InterPro"/>
</dbReference>
<feature type="domain" description="Zn(2)-C6 fungal-type" evidence="2">
    <location>
        <begin position="7"/>
        <end position="39"/>
    </location>
</feature>
<dbReference type="PROSITE" id="PS50048">
    <property type="entry name" value="ZN2_CY6_FUNGAL_2"/>
    <property type="match status" value="1"/>
</dbReference>
<evidence type="ECO:0000313" key="4">
    <source>
        <dbReference type="Proteomes" id="UP000091967"/>
    </source>
</evidence>
<dbReference type="PROSITE" id="PS00463">
    <property type="entry name" value="ZN2_CY6_FUNGAL_1"/>
    <property type="match status" value="1"/>
</dbReference>
<dbReference type="SUPFAM" id="SSF57701">
    <property type="entry name" value="Zn2/Cys6 DNA-binding domain"/>
    <property type="match status" value="1"/>
</dbReference>
<dbReference type="STRING" id="36050.A0A1B8AE59"/>
<dbReference type="Proteomes" id="UP000091967">
    <property type="component" value="Unassembled WGS sequence"/>
</dbReference>
<dbReference type="OrthoDB" id="2574141at2759"/>
<dbReference type="AlphaFoldDB" id="A0A1B8AE59"/>
<dbReference type="InterPro" id="IPR001138">
    <property type="entry name" value="Zn2Cys6_DnaBD"/>
</dbReference>
<evidence type="ECO:0000256" key="1">
    <source>
        <dbReference type="ARBA" id="ARBA00023242"/>
    </source>
</evidence>
<keyword evidence="4" id="KW-1185">Reference proteome</keyword>
<reference evidence="3 4" key="1">
    <citation type="submission" date="2016-06" db="EMBL/GenBank/DDBJ databases">
        <title>Living apart together: crosstalk between the core and supernumerary genomes in a fungal plant pathogen.</title>
        <authorList>
            <person name="Vanheule A."/>
            <person name="Audenaert K."/>
            <person name="Warris S."/>
            <person name="Van De Geest H."/>
            <person name="Schijlen E."/>
            <person name="Hofte M."/>
            <person name="De Saeger S."/>
            <person name="Haesaert G."/>
            <person name="Waalwijk C."/>
            <person name="Van Der Lee T."/>
        </authorList>
    </citation>
    <scope>NUCLEOTIDE SEQUENCE [LARGE SCALE GENOMIC DNA]</scope>
    <source>
        <strain evidence="3 4">2516</strain>
    </source>
</reference>
<keyword evidence="1" id="KW-0539">Nucleus</keyword>
<organism evidence="3 4">
    <name type="scientific">Fusarium poae</name>
    <dbReference type="NCBI Taxonomy" id="36050"/>
    <lineage>
        <taxon>Eukaryota</taxon>
        <taxon>Fungi</taxon>
        <taxon>Dikarya</taxon>
        <taxon>Ascomycota</taxon>
        <taxon>Pezizomycotina</taxon>
        <taxon>Sordariomycetes</taxon>
        <taxon>Hypocreomycetidae</taxon>
        <taxon>Hypocreales</taxon>
        <taxon>Nectriaceae</taxon>
        <taxon>Fusarium</taxon>
    </lineage>
</organism>
<name>A0A1B8AE59_FUSPO</name>